<dbReference type="SUPFAM" id="SSF47565">
    <property type="entry name" value="Insect pheromone/odorant-binding proteins"/>
    <property type="match status" value="1"/>
</dbReference>
<gene>
    <name evidence="6" type="primary">Dvir\Obp56d</name>
    <name evidence="6" type="ORF">Dvir_GJ21407</name>
</gene>
<dbReference type="PANTHER" id="PTHR11857:SF43">
    <property type="entry name" value="GEO07291P1-RELATED"/>
    <property type="match status" value="1"/>
</dbReference>
<dbReference type="KEGG" id="dvi:6624898"/>
<feature type="signal peptide" evidence="5">
    <location>
        <begin position="1"/>
        <end position="16"/>
    </location>
</feature>
<evidence type="ECO:0000256" key="2">
    <source>
        <dbReference type="ARBA" id="ARBA00008098"/>
    </source>
</evidence>
<comment type="similarity">
    <text evidence="2">Belongs to the PBP/GOBP family.</text>
</comment>
<dbReference type="FunCoup" id="B4LPY6">
    <property type="interactions" value="55"/>
</dbReference>
<sequence length="132" mass="14358">MKFLIVLVACVALTVAHELQLTDEQKAKAKANGAACAEQEGITKEQAHALRQGNFDNADAKVKCFANCFLEKTGFMADGQIKSDVVLEKLGPIVGVDKVKAAQEKCDSLKGADKCDTAFQVYQCYYKNHAEI</sequence>
<evidence type="ECO:0000256" key="3">
    <source>
        <dbReference type="ARBA" id="ARBA00022525"/>
    </source>
</evidence>
<dbReference type="SMART" id="SM00708">
    <property type="entry name" value="PhBP"/>
    <property type="match status" value="1"/>
</dbReference>
<dbReference type="PANTHER" id="PTHR11857">
    <property type="entry name" value="ODORANT BINDING PROTEIN-RELATED"/>
    <property type="match status" value="1"/>
</dbReference>
<accession>B4LPY6</accession>
<dbReference type="InParanoid" id="B4LPY6"/>
<dbReference type="InterPro" id="IPR036728">
    <property type="entry name" value="PBP_GOBP_sf"/>
</dbReference>
<dbReference type="Pfam" id="PF01395">
    <property type="entry name" value="PBP_GOBP"/>
    <property type="match status" value="1"/>
</dbReference>
<protein>
    <submittedName>
        <fullName evidence="6">Odorant-binding protein 56d</fullName>
    </submittedName>
</protein>
<dbReference type="GO" id="GO:0007608">
    <property type="term" value="P:sensory perception of smell"/>
    <property type="evidence" value="ECO:0007669"/>
    <property type="project" value="TreeGrafter"/>
</dbReference>
<dbReference type="CDD" id="cd23992">
    <property type="entry name" value="PBP_GOBP"/>
    <property type="match status" value="1"/>
</dbReference>
<dbReference type="HOGENOM" id="CLU_107288_3_2_1"/>
<reference evidence="6 7" key="1">
    <citation type="journal article" date="2007" name="Nature">
        <title>Evolution of genes and genomes on the Drosophila phylogeny.</title>
        <authorList>
            <consortium name="Drosophila 12 Genomes Consortium"/>
            <person name="Clark A.G."/>
            <person name="Eisen M.B."/>
            <person name="Smith D.R."/>
            <person name="Bergman C.M."/>
            <person name="Oliver B."/>
            <person name="Markow T.A."/>
            <person name="Kaufman T.C."/>
            <person name="Kellis M."/>
            <person name="Gelbart W."/>
            <person name="Iyer V.N."/>
            <person name="Pollard D.A."/>
            <person name="Sackton T.B."/>
            <person name="Larracuente A.M."/>
            <person name="Singh N.D."/>
            <person name="Abad J.P."/>
            <person name="Abt D.N."/>
            <person name="Adryan B."/>
            <person name="Aguade M."/>
            <person name="Akashi H."/>
            <person name="Anderson W.W."/>
            <person name="Aquadro C.F."/>
            <person name="Ardell D.H."/>
            <person name="Arguello R."/>
            <person name="Artieri C.G."/>
            <person name="Barbash D.A."/>
            <person name="Barker D."/>
            <person name="Barsanti P."/>
            <person name="Batterham P."/>
            <person name="Batzoglou S."/>
            <person name="Begun D."/>
            <person name="Bhutkar A."/>
            <person name="Blanco E."/>
            <person name="Bosak S.A."/>
            <person name="Bradley R.K."/>
            <person name="Brand A.D."/>
            <person name="Brent M.R."/>
            <person name="Brooks A.N."/>
            <person name="Brown R.H."/>
            <person name="Butlin R.K."/>
            <person name="Caggese C."/>
            <person name="Calvi B.R."/>
            <person name="Bernardo de Carvalho A."/>
            <person name="Caspi A."/>
            <person name="Castrezana S."/>
            <person name="Celniker S.E."/>
            <person name="Chang J.L."/>
            <person name="Chapple C."/>
            <person name="Chatterji S."/>
            <person name="Chinwalla A."/>
            <person name="Civetta A."/>
            <person name="Clifton S.W."/>
            <person name="Comeron J.M."/>
            <person name="Costello J.C."/>
            <person name="Coyne J.A."/>
            <person name="Daub J."/>
            <person name="David R.G."/>
            <person name="Delcher A.L."/>
            <person name="Delehaunty K."/>
            <person name="Do C.B."/>
            <person name="Ebling H."/>
            <person name="Edwards K."/>
            <person name="Eickbush T."/>
            <person name="Evans J.D."/>
            <person name="Filipski A."/>
            <person name="Findeiss S."/>
            <person name="Freyhult E."/>
            <person name="Fulton L."/>
            <person name="Fulton R."/>
            <person name="Garcia A.C."/>
            <person name="Gardiner A."/>
            <person name="Garfield D.A."/>
            <person name="Garvin B.E."/>
            <person name="Gibson G."/>
            <person name="Gilbert D."/>
            <person name="Gnerre S."/>
            <person name="Godfrey J."/>
            <person name="Good R."/>
            <person name="Gotea V."/>
            <person name="Gravely B."/>
            <person name="Greenberg A.J."/>
            <person name="Griffiths-Jones S."/>
            <person name="Gross S."/>
            <person name="Guigo R."/>
            <person name="Gustafson E.A."/>
            <person name="Haerty W."/>
            <person name="Hahn M.W."/>
            <person name="Halligan D.L."/>
            <person name="Halpern A.L."/>
            <person name="Halter G.M."/>
            <person name="Han M.V."/>
            <person name="Heger A."/>
            <person name="Hillier L."/>
            <person name="Hinrichs A.S."/>
            <person name="Holmes I."/>
            <person name="Hoskins R.A."/>
            <person name="Hubisz M.J."/>
            <person name="Hultmark D."/>
            <person name="Huntley M.A."/>
            <person name="Jaffe D.B."/>
            <person name="Jagadeeshan S."/>
            <person name="Jeck W.R."/>
            <person name="Johnson J."/>
            <person name="Jones C.D."/>
            <person name="Jordan W.C."/>
            <person name="Karpen G.H."/>
            <person name="Kataoka E."/>
            <person name="Keightley P.D."/>
            <person name="Kheradpour P."/>
            <person name="Kirkness E.F."/>
            <person name="Koerich L.B."/>
            <person name="Kristiansen K."/>
            <person name="Kudrna D."/>
            <person name="Kulathinal R.J."/>
            <person name="Kumar S."/>
            <person name="Kwok R."/>
            <person name="Lander E."/>
            <person name="Langley C.H."/>
            <person name="Lapoint R."/>
            <person name="Lazzaro B.P."/>
            <person name="Lee S.J."/>
            <person name="Levesque L."/>
            <person name="Li R."/>
            <person name="Lin C.F."/>
            <person name="Lin M.F."/>
            <person name="Lindblad-Toh K."/>
            <person name="Llopart A."/>
            <person name="Long M."/>
            <person name="Low L."/>
            <person name="Lozovsky E."/>
            <person name="Lu J."/>
            <person name="Luo M."/>
            <person name="Machado C.A."/>
            <person name="Makalowski W."/>
            <person name="Marzo M."/>
            <person name="Matsuda M."/>
            <person name="Matzkin L."/>
            <person name="McAllister B."/>
            <person name="McBride C.S."/>
            <person name="McKernan B."/>
            <person name="McKernan K."/>
            <person name="Mendez-Lago M."/>
            <person name="Minx P."/>
            <person name="Mollenhauer M.U."/>
            <person name="Montooth K."/>
            <person name="Mount S.M."/>
            <person name="Mu X."/>
            <person name="Myers E."/>
            <person name="Negre B."/>
            <person name="Newfeld S."/>
            <person name="Nielsen R."/>
            <person name="Noor M.A."/>
            <person name="O'Grady P."/>
            <person name="Pachter L."/>
            <person name="Papaceit M."/>
            <person name="Parisi M.J."/>
            <person name="Parisi M."/>
            <person name="Parts L."/>
            <person name="Pedersen J.S."/>
            <person name="Pesole G."/>
            <person name="Phillippy A.M."/>
            <person name="Ponting C.P."/>
            <person name="Pop M."/>
            <person name="Porcelli D."/>
            <person name="Powell J.R."/>
            <person name="Prohaska S."/>
            <person name="Pruitt K."/>
            <person name="Puig M."/>
            <person name="Quesneville H."/>
            <person name="Ram K.R."/>
            <person name="Rand D."/>
            <person name="Rasmussen M.D."/>
            <person name="Reed L.K."/>
            <person name="Reenan R."/>
            <person name="Reily A."/>
            <person name="Remington K.A."/>
            <person name="Rieger T.T."/>
            <person name="Ritchie M.G."/>
            <person name="Robin C."/>
            <person name="Rogers Y.H."/>
            <person name="Rohde C."/>
            <person name="Rozas J."/>
            <person name="Rubenfield M.J."/>
            <person name="Ruiz A."/>
            <person name="Russo S."/>
            <person name="Salzberg S.L."/>
            <person name="Sanchez-Gracia A."/>
            <person name="Saranga D.J."/>
            <person name="Sato H."/>
            <person name="Schaeffer S.W."/>
            <person name="Schatz M.C."/>
            <person name="Schlenke T."/>
            <person name="Schwartz R."/>
            <person name="Segarra C."/>
            <person name="Singh R.S."/>
            <person name="Sirot L."/>
            <person name="Sirota M."/>
            <person name="Sisneros N.B."/>
            <person name="Smith C.D."/>
            <person name="Smith T.F."/>
            <person name="Spieth J."/>
            <person name="Stage D.E."/>
            <person name="Stark A."/>
            <person name="Stephan W."/>
            <person name="Strausberg R.L."/>
            <person name="Strempel S."/>
            <person name="Sturgill D."/>
            <person name="Sutton G."/>
            <person name="Sutton G.G."/>
            <person name="Tao W."/>
            <person name="Teichmann S."/>
            <person name="Tobari Y.N."/>
            <person name="Tomimura Y."/>
            <person name="Tsolas J.M."/>
            <person name="Valente V.L."/>
            <person name="Venter E."/>
            <person name="Venter J.C."/>
            <person name="Vicario S."/>
            <person name="Vieira F.G."/>
            <person name="Vilella A.J."/>
            <person name="Villasante A."/>
            <person name="Walenz B."/>
            <person name="Wang J."/>
            <person name="Wasserman M."/>
            <person name="Watts T."/>
            <person name="Wilson D."/>
            <person name="Wilson R.K."/>
            <person name="Wing R.A."/>
            <person name="Wolfner M.F."/>
            <person name="Wong A."/>
            <person name="Wong G.K."/>
            <person name="Wu C.I."/>
            <person name="Wu G."/>
            <person name="Yamamoto D."/>
            <person name="Yang H.P."/>
            <person name="Yang S.P."/>
            <person name="Yorke J.A."/>
            <person name="Yoshida K."/>
            <person name="Zdobnov E."/>
            <person name="Zhang P."/>
            <person name="Zhang Y."/>
            <person name="Zimin A.V."/>
            <person name="Baldwin J."/>
            <person name="Abdouelleil A."/>
            <person name="Abdulkadir J."/>
            <person name="Abebe A."/>
            <person name="Abera B."/>
            <person name="Abreu J."/>
            <person name="Acer S.C."/>
            <person name="Aftuck L."/>
            <person name="Alexander A."/>
            <person name="An P."/>
            <person name="Anderson E."/>
            <person name="Anderson S."/>
            <person name="Arachi H."/>
            <person name="Azer M."/>
            <person name="Bachantsang P."/>
            <person name="Barry A."/>
            <person name="Bayul T."/>
            <person name="Berlin A."/>
            <person name="Bessette D."/>
            <person name="Bloom T."/>
            <person name="Blye J."/>
            <person name="Boguslavskiy L."/>
            <person name="Bonnet C."/>
            <person name="Boukhgalter B."/>
            <person name="Bourzgui I."/>
            <person name="Brown A."/>
            <person name="Cahill P."/>
            <person name="Channer S."/>
            <person name="Cheshatsang Y."/>
            <person name="Chuda L."/>
            <person name="Citroen M."/>
            <person name="Collymore A."/>
            <person name="Cooke P."/>
            <person name="Costello M."/>
            <person name="D'Aco K."/>
            <person name="Daza R."/>
            <person name="De Haan G."/>
            <person name="DeGray S."/>
            <person name="DeMaso C."/>
            <person name="Dhargay N."/>
            <person name="Dooley K."/>
            <person name="Dooley E."/>
            <person name="Doricent M."/>
            <person name="Dorje P."/>
            <person name="Dorjee K."/>
            <person name="Dupes A."/>
            <person name="Elong R."/>
            <person name="Falk J."/>
            <person name="Farina A."/>
            <person name="Faro S."/>
            <person name="Ferguson D."/>
            <person name="Fisher S."/>
            <person name="Foley C.D."/>
            <person name="Franke A."/>
            <person name="Friedrich D."/>
            <person name="Gadbois L."/>
            <person name="Gearin G."/>
            <person name="Gearin C.R."/>
            <person name="Giannoukos G."/>
            <person name="Goode T."/>
            <person name="Graham J."/>
            <person name="Grandbois E."/>
            <person name="Grewal S."/>
            <person name="Gyaltsen K."/>
            <person name="Hafez N."/>
            <person name="Hagos B."/>
            <person name="Hall J."/>
            <person name="Henson C."/>
            <person name="Hollinger A."/>
            <person name="Honan T."/>
            <person name="Huard M.D."/>
            <person name="Hughes L."/>
            <person name="Hurhula B."/>
            <person name="Husby M.E."/>
            <person name="Kamat A."/>
            <person name="Kanga B."/>
            <person name="Kashin S."/>
            <person name="Khazanovich D."/>
            <person name="Kisner P."/>
            <person name="Lance K."/>
            <person name="Lara M."/>
            <person name="Lee W."/>
            <person name="Lennon N."/>
            <person name="Letendre F."/>
            <person name="LeVine R."/>
            <person name="Lipovsky A."/>
            <person name="Liu X."/>
            <person name="Liu J."/>
            <person name="Liu S."/>
            <person name="Lokyitsang T."/>
            <person name="Lokyitsang Y."/>
            <person name="Lubonja R."/>
            <person name="Lui A."/>
            <person name="MacDonald P."/>
            <person name="Magnisalis V."/>
            <person name="Maru K."/>
            <person name="Matthews C."/>
            <person name="McCusker W."/>
            <person name="McDonough S."/>
            <person name="Mehta T."/>
            <person name="Meldrim J."/>
            <person name="Meneus L."/>
            <person name="Mihai O."/>
            <person name="Mihalev A."/>
            <person name="Mihova T."/>
            <person name="Mittelman R."/>
            <person name="Mlenga V."/>
            <person name="Montmayeur A."/>
            <person name="Mulrain L."/>
            <person name="Navidi A."/>
            <person name="Naylor J."/>
            <person name="Negash T."/>
            <person name="Nguyen T."/>
            <person name="Nguyen N."/>
            <person name="Nicol R."/>
            <person name="Norbu C."/>
            <person name="Norbu N."/>
            <person name="Novod N."/>
            <person name="O'Neill B."/>
            <person name="Osman S."/>
            <person name="Markiewicz E."/>
            <person name="Oyono O.L."/>
            <person name="Patti C."/>
            <person name="Phunkhang P."/>
            <person name="Pierre F."/>
            <person name="Priest M."/>
            <person name="Raghuraman S."/>
            <person name="Rege F."/>
            <person name="Reyes R."/>
            <person name="Rise C."/>
            <person name="Rogov P."/>
            <person name="Ross K."/>
            <person name="Ryan E."/>
            <person name="Settipalli S."/>
            <person name="Shea T."/>
            <person name="Sherpa N."/>
            <person name="Shi L."/>
            <person name="Shih D."/>
            <person name="Sparrow T."/>
            <person name="Spaulding J."/>
            <person name="Stalker J."/>
            <person name="Stange-Thomann N."/>
            <person name="Stavropoulos S."/>
            <person name="Stone C."/>
            <person name="Strader C."/>
            <person name="Tesfaye S."/>
            <person name="Thomson T."/>
            <person name="Thoulutsang Y."/>
            <person name="Thoulutsang D."/>
            <person name="Topham K."/>
            <person name="Topping I."/>
            <person name="Tsamla T."/>
            <person name="Vassiliev H."/>
            <person name="Vo A."/>
            <person name="Wangchuk T."/>
            <person name="Wangdi T."/>
            <person name="Weiand M."/>
            <person name="Wilkinson J."/>
            <person name="Wilson A."/>
            <person name="Yadav S."/>
            <person name="Young G."/>
            <person name="Yu Q."/>
            <person name="Zembek L."/>
            <person name="Zhong D."/>
            <person name="Zimmer A."/>
            <person name="Zwirko Z."/>
            <person name="Jaffe D.B."/>
            <person name="Alvarez P."/>
            <person name="Brockman W."/>
            <person name="Butler J."/>
            <person name="Chin C."/>
            <person name="Gnerre S."/>
            <person name="Grabherr M."/>
            <person name="Kleber M."/>
            <person name="Mauceli E."/>
            <person name="MacCallum I."/>
        </authorList>
    </citation>
    <scope>NUCLEOTIDE SEQUENCE [LARGE SCALE GENOMIC DNA]</scope>
    <source>
        <strain evidence="7">Tucson 15010-1051.87</strain>
    </source>
</reference>
<keyword evidence="4 5" id="KW-0732">Signal</keyword>
<dbReference type="FunFam" id="1.10.238.20:FF:000001">
    <property type="entry name" value="General odorant-binding protein lush"/>
    <property type="match status" value="1"/>
</dbReference>
<dbReference type="Gene3D" id="1.10.238.20">
    <property type="entry name" value="Pheromone/general odorant binding protein domain"/>
    <property type="match status" value="1"/>
</dbReference>
<dbReference type="OrthoDB" id="6601693at2759"/>
<evidence type="ECO:0000256" key="5">
    <source>
        <dbReference type="SAM" id="SignalP"/>
    </source>
</evidence>
<evidence type="ECO:0000256" key="4">
    <source>
        <dbReference type="ARBA" id="ARBA00022729"/>
    </source>
</evidence>
<dbReference type="OMA" id="CYLRCFM"/>
<dbReference type="GO" id="GO:0005549">
    <property type="term" value="F:odorant binding"/>
    <property type="evidence" value="ECO:0007669"/>
    <property type="project" value="InterPro"/>
</dbReference>
<dbReference type="GO" id="GO:0005615">
    <property type="term" value="C:extracellular space"/>
    <property type="evidence" value="ECO:0007669"/>
    <property type="project" value="TreeGrafter"/>
</dbReference>
<keyword evidence="7" id="KW-1185">Reference proteome</keyword>
<evidence type="ECO:0000313" key="6">
    <source>
        <dbReference type="EMBL" id="EDW60309.1"/>
    </source>
</evidence>
<name>B4LPY6_DROVI</name>
<dbReference type="AlphaFoldDB" id="B4LPY6"/>
<dbReference type="Proteomes" id="UP000008792">
    <property type="component" value="Unassembled WGS sequence"/>
</dbReference>
<dbReference type="InterPro" id="IPR006170">
    <property type="entry name" value="PBP/GOBP"/>
</dbReference>
<feature type="chain" id="PRO_5002813791" evidence="5">
    <location>
        <begin position="17"/>
        <end position="132"/>
    </location>
</feature>
<dbReference type="eggNOG" id="ENOG502SC5Y">
    <property type="taxonomic scope" value="Eukaryota"/>
</dbReference>
<keyword evidence="3" id="KW-0964">Secreted</keyword>
<proteinExistence type="inferred from homology"/>
<dbReference type="PhylomeDB" id="B4LPY6"/>
<comment type="subcellular location">
    <subcellularLocation>
        <location evidence="1">Secreted</location>
    </subcellularLocation>
</comment>
<evidence type="ECO:0000256" key="1">
    <source>
        <dbReference type="ARBA" id="ARBA00004613"/>
    </source>
</evidence>
<evidence type="ECO:0000313" key="7">
    <source>
        <dbReference type="Proteomes" id="UP000008792"/>
    </source>
</evidence>
<organism evidence="6 7">
    <name type="scientific">Drosophila virilis</name>
    <name type="common">Fruit fly</name>
    <dbReference type="NCBI Taxonomy" id="7244"/>
    <lineage>
        <taxon>Eukaryota</taxon>
        <taxon>Metazoa</taxon>
        <taxon>Ecdysozoa</taxon>
        <taxon>Arthropoda</taxon>
        <taxon>Hexapoda</taxon>
        <taxon>Insecta</taxon>
        <taxon>Pterygota</taxon>
        <taxon>Neoptera</taxon>
        <taxon>Endopterygota</taxon>
        <taxon>Diptera</taxon>
        <taxon>Brachycera</taxon>
        <taxon>Muscomorpha</taxon>
        <taxon>Ephydroidea</taxon>
        <taxon>Drosophilidae</taxon>
        <taxon>Drosophila</taxon>
    </lineage>
</organism>
<dbReference type="EMBL" id="CH940648">
    <property type="protein sequence ID" value="EDW60309.1"/>
    <property type="molecule type" value="Genomic_DNA"/>
</dbReference>